<evidence type="ECO:0000256" key="9">
    <source>
        <dbReference type="ARBA" id="ARBA00035304"/>
    </source>
</evidence>
<dbReference type="RefSeq" id="XP_005108060.1">
    <property type="nucleotide sequence ID" value="XM_005108003.3"/>
</dbReference>
<reference evidence="13 14" key="1">
    <citation type="submission" date="2025-05" db="UniProtKB">
        <authorList>
            <consortium name="RefSeq"/>
        </authorList>
    </citation>
    <scope>IDENTIFICATION</scope>
</reference>
<protein>
    <recommendedName>
        <fullName evidence="9">U5 small nuclear ribonucleoprotein TSSC4</fullName>
    </recommendedName>
</protein>
<keyword evidence="7" id="KW-0508">mRNA splicing</keyword>
<keyword evidence="5" id="KW-0507">mRNA processing</keyword>
<keyword evidence="4" id="KW-0963">Cytoplasm</keyword>
<evidence type="ECO:0000256" key="10">
    <source>
        <dbReference type="ARBA" id="ARBA00045970"/>
    </source>
</evidence>
<evidence type="ECO:0000256" key="3">
    <source>
        <dbReference type="ARBA" id="ARBA00010362"/>
    </source>
</evidence>
<dbReference type="GeneID" id="101855051"/>
<dbReference type="Pfam" id="PF15264">
    <property type="entry name" value="TSSC4"/>
    <property type="match status" value="1"/>
</dbReference>
<proteinExistence type="inferred from homology"/>
<feature type="compositionally biased region" description="Basic residues" evidence="11">
    <location>
        <begin position="130"/>
        <end position="144"/>
    </location>
</feature>
<evidence type="ECO:0000256" key="6">
    <source>
        <dbReference type="ARBA" id="ARBA00022728"/>
    </source>
</evidence>
<dbReference type="RefSeq" id="XP_005108058.1">
    <property type="nucleotide sequence ID" value="XM_005108001.3"/>
</dbReference>
<comment type="function">
    <text evidence="10">Protein associated with the U5 snRNP, during its maturation and its post-splicing recycling and which is required for spliceosomal tri-snRNP complex assembly in the nucleus. Has a molecular sequestering activity and transiently hinders SNRNP200 binding sites for constitutive splicing factors that intervene later during the assembly of the spliceosome and splicing. Together with its molecular sequestering activity, may also function as a molecular adapter and placeholder, coordinating the assembly of the U5 snRNP and its association with the U4/U6 di-snRNP.</text>
</comment>
<keyword evidence="12" id="KW-1185">Reference proteome</keyword>
<evidence type="ECO:0000313" key="13">
    <source>
        <dbReference type="RefSeq" id="XP_005108058.1"/>
    </source>
</evidence>
<evidence type="ECO:0000256" key="2">
    <source>
        <dbReference type="ARBA" id="ARBA00004496"/>
    </source>
</evidence>
<evidence type="ECO:0000313" key="14">
    <source>
        <dbReference type="RefSeq" id="XP_005108059.1"/>
    </source>
</evidence>
<accession>A0ABM0K3R2</accession>
<feature type="compositionally biased region" description="Basic and acidic residues" evidence="11">
    <location>
        <begin position="103"/>
        <end position="129"/>
    </location>
</feature>
<dbReference type="RefSeq" id="XP_005108059.1">
    <property type="nucleotide sequence ID" value="XM_005108002.3"/>
</dbReference>
<evidence type="ECO:0000256" key="1">
    <source>
        <dbReference type="ARBA" id="ARBA00004123"/>
    </source>
</evidence>
<evidence type="ECO:0000313" key="15">
    <source>
        <dbReference type="RefSeq" id="XP_005108060.1"/>
    </source>
</evidence>
<sequence>MHPPGKEEDSAAGAFSLNSQSALFASRSQDIFANLGVLEEKHSAFVKAHGSDTDTRQLLKADPEEEEEEEERCSSRSRDHRQTHRSRSSDLTSRSGLGGTRGQDQERRSLSRSSDREEQRAPADREFRGSFRRPRGVAPHSRHRATPDYKKNPERWTCYSLDDVPDQDLSERSNQRAALVFLEERRKERERQERKAAGLPEEEIKFDVGYGACSQGRVSFTRRKTKTKETDDKCGGKSGQEEGRSVGSAPDPATLDDDNEGSVDVVDSEANADAGQLPERETASEVKNTGFKFKPKKQMKRNIRRKGSGSDDSDN</sequence>
<feature type="compositionally biased region" description="Basic and acidic residues" evidence="11">
    <location>
        <begin position="145"/>
        <end position="154"/>
    </location>
</feature>
<gene>
    <name evidence="13 14 15" type="primary">LOC101855051</name>
</gene>
<evidence type="ECO:0000313" key="12">
    <source>
        <dbReference type="Proteomes" id="UP000694888"/>
    </source>
</evidence>
<dbReference type="PANTHER" id="PTHR13445">
    <property type="entry name" value="TUMOR SUPPRESSING SUBTRANSFERABLE CANDIDATE 4 TSSC4"/>
    <property type="match status" value="1"/>
</dbReference>
<name>A0ABM0K3R2_APLCA</name>
<feature type="region of interest" description="Disordered" evidence="11">
    <location>
        <begin position="217"/>
        <end position="315"/>
    </location>
</feature>
<dbReference type="Proteomes" id="UP000694888">
    <property type="component" value="Unplaced"/>
</dbReference>
<evidence type="ECO:0000256" key="4">
    <source>
        <dbReference type="ARBA" id="ARBA00022490"/>
    </source>
</evidence>
<comment type="subcellular location">
    <subcellularLocation>
        <location evidence="2">Cytoplasm</location>
    </subcellularLocation>
    <subcellularLocation>
        <location evidence="1">Nucleus</location>
    </subcellularLocation>
</comment>
<keyword evidence="8" id="KW-0539">Nucleus</keyword>
<feature type="compositionally biased region" description="Basic and acidic residues" evidence="11">
    <location>
        <begin position="227"/>
        <end position="244"/>
    </location>
</feature>
<dbReference type="PANTHER" id="PTHR13445:SF3">
    <property type="entry name" value="U5 SMALL NUCLEAR RIBONUCLEOPROTEIN TSSC4"/>
    <property type="match status" value="1"/>
</dbReference>
<dbReference type="InterPro" id="IPR029338">
    <property type="entry name" value="TSSC4"/>
</dbReference>
<feature type="region of interest" description="Disordered" evidence="11">
    <location>
        <begin position="46"/>
        <end position="173"/>
    </location>
</feature>
<evidence type="ECO:0000256" key="8">
    <source>
        <dbReference type="ARBA" id="ARBA00023242"/>
    </source>
</evidence>
<evidence type="ECO:0000256" key="11">
    <source>
        <dbReference type="SAM" id="MobiDB-lite"/>
    </source>
</evidence>
<evidence type="ECO:0000256" key="7">
    <source>
        <dbReference type="ARBA" id="ARBA00023187"/>
    </source>
</evidence>
<organism evidence="12 15">
    <name type="scientific">Aplysia californica</name>
    <name type="common">California sea hare</name>
    <dbReference type="NCBI Taxonomy" id="6500"/>
    <lineage>
        <taxon>Eukaryota</taxon>
        <taxon>Metazoa</taxon>
        <taxon>Spiralia</taxon>
        <taxon>Lophotrochozoa</taxon>
        <taxon>Mollusca</taxon>
        <taxon>Gastropoda</taxon>
        <taxon>Heterobranchia</taxon>
        <taxon>Euthyneura</taxon>
        <taxon>Tectipleura</taxon>
        <taxon>Aplysiida</taxon>
        <taxon>Aplysioidea</taxon>
        <taxon>Aplysiidae</taxon>
        <taxon>Aplysia</taxon>
    </lineage>
</organism>
<comment type="similarity">
    <text evidence="3">Belongs to the TSSC4 family.</text>
</comment>
<evidence type="ECO:0000256" key="5">
    <source>
        <dbReference type="ARBA" id="ARBA00022664"/>
    </source>
</evidence>
<keyword evidence="6" id="KW-0747">Spliceosome</keyword>
<feature type="compositionally biased region" description="Basic and acidic residues" evidence="11">
    <location>
        <begin position="46"/>
        <end position="62"/>
    </location>
</feature>
<feature type="compositionally biased region" description="Basic residues" evidence="11">
    <location>
        <begin position="293"/>
        <end position="307"/>
    </location>
</feature>